<evidence type="ECO:0000256" key="3">
    <source>
        <dbReference type="ARBA" id="ARBA00023125"/>
    </source>
</evidence>
<name>A0A4Q7YDY8_9ACTN</name>
<evidence type="ECO:0000313" key="7">
    <source>
        <dbReference type="Proteomes" id="UP000292507"/>
    </source>
</evidence>
<feature type="domain" description="HTH lysR-type" evidence="5">
    <location>
        <begin position="6"/>
        <end position="63"/>
    </location>
</feature>
<comment type="similarity">
    <text evidence="1">Belongs to the LysR transcriptional regulatory family.</text>
</comment>
<evidence type="ECO:0000259" key="5">
    <source>
        <dbReference type="PROSITE" id="PS50931"/>
    </source>
</evidence>
<dbReference type="PANTHER" id="PTHR30346:SF0">
    <property type="entry name" value="HCA OPERON TRANSCRIPTIONAL ACTIVATOR HCAR"/>
    <property type="match status" value="1"/>
</dbReference>
<dbReference type="InterPro" id="IPR036390">
    <property type="entry name" value="WH_DNA-bd_sf"/>
</dbReference>
<keyword evidence="2" id="KW-0805">Transcription regulation</keyword>
<evidence type="ECO:0000256" key="2">
    <source>
        <dbReference type="ARBA" id="ARBA00023015"/>
    </source>
</evidence>
<organism evidence="6 7">
    <name type="scientific">Blastococcus saxobsidens</name>
    <dbReference type="NCBI Taxonomy" id="138336"/>
    <lineage>
        <taxon>Bacteria</taxon>
        <taxon>Bacillati</taxon>
        <taxon>Actinomycetota</taxon>
        <taxon>Actinomycetes</taxon>
        <taxon>Geodermatophilales</taxon>
        <taxon>Geodermatophilaceae</taxon>
        <taxon>Blastococcus</taxon>
    </lineage>
</organism>
<dbReference type="Gene3D" id="1.10.10.10">
    <property type="entry name" value="Winged helix-like DNA-binding domain superfamily/Winged helix DNA-binding domain"/>
    <property type="match status" value="1"/>
</dbReference>
<dbReference type="Pfam" id="PF00126">
    <property type="entry name" value="HTH_1"/>
    <property type="match status" value="1"/>
</dbReference>
<dbReference type="PRINTS" id="PR00039">
    <property type="entry name" value="HTHLYSR"/>
</dbReference>
<evidence type="ECO:0000256" key="1">
    <source>
        <dbReference type="ARBA" id="ARBA00009437"/>
    </source>
</evidence>
<dbReference type="InterPro" id="IPR000847">
    <property type="entry name" value="LysR_HTH_N"/>
</dbReference>
<dbReference type="InterPro" id="IPR005119">
    <property type="entry name" value="LysR_subst-bd"/>
</dbReference>
<dbReference type="CDD" id="cd08414">
    <property type="entry name" value="PBP2_LTTR_aromatics_like"/>
    <property type="match status" value="1"/>
</dbReference>
<comment type="caution">
    <text evidence="6">The sequence shown here is derived from an EMBL/GenBank/DDBJ whole genome shotgun (WGS) entry which is preliminary data.</text>
</comment>
<dbReference type="Proteomes" id="UP000292507">
    <property type="component" value="Unassembled WGS sequence"/>
</dbReference>
<dbReference type="Gene3D" id="3.40.190.10">
    <property type="entry name" value="Periplasmic binding protein-like II"/>
    <property type="match status" value="2"/>
</dbReference>
<keyword evidence="4" id="KW-0804">Transcription</keyword>
<proteinExistence type="inferred from homology"/>
<evidence type="ECO:0000256" key="4">
    <source>
        <dbReference type="ARBA" id="ARBA00023163"/>
    </source>
</evidence>
<dbReference type="GO" id="GO:0032993">
    <property type="term" value="C:protein-DNA complex"/>
    <property type="evidence" value="ECO:0007669"/>
    <property type="project" value="TreeGrafter"/>
</dbReference>
<dbReference type="PANTHER" id="PTHR30346">
    <property type="entry name" value="TRANSCRIPTIONAL DUAL REGULATOR HCAR-RELATED"/>
    <property type="match status" value="1"/>
</dbReference>
<dbReference type="Pfam" id="PF03466">
    <property type="entry name" value="LysR_substrate"/>
    <property type="match status" value="1"/>
</dbReference>
<evidence type="ECO:0000313" key="6">
    <source>
        <dbReference type="EMBL" id="RZU34581.1"/>
    </source>
</evidence>
<dbReference type="SUPFAM" id="SSF46785">
    <property type="entry name" value="Winged helix' DNA-binding domain"/>
    <property type="match status" value="1"/>
</dbReference>
<dbReference type="GO" id="GO:0003700">
    <property type="term" value="F:DNA-binding transcription factor activity"/>
    <property type="evidence" value="ECO:0007669"/>
    <property type="project" value="InterPro"/>
</dbReference>
<protein>
    <submittedName>
        <fullName evidence="6">DNA-binding transcriptional LysR family regulator</fullName>
    </submittedName>
</protein>
<dbReference type="InterPro" id="IPR036388">
    <property type="entry name" value="WH-like_DNA-bd_sf"/>
</dbReference>
<accession>A0A4Q7YDY8</accession>
<keyword evidence="7" id="KW-1185">Reference proteome</keyword>
<dbReference type="FunFam" id="1.10.10.10:FF:000001">
    <property type="entry name" value="LysR family transcriptional regulator"/>
    <property type="match status" value="1"/>
</dbReference>
<dbReference type="PROSITE" id="PS50931">
    <property type="entry name" value="HTH_LYSR"/>
    <property type="match status" value="1"/>
</dbReference>
<keyword evidence="3 6" id="KW-0238">DNA-binding</keyword>
<sequence>MVPDTPELRSLRYFVAVAEGLHFGRAAARLHISQPSLSVQIRKLEHSLGVRLFERTSRHVELTVVGTVLLEEAHRLLTGADRLVAATREASRGVHGTLVVGFQGNAAAELTPKILTAFQTRHPRVQVEMRSHDFADPYVGLATGSVDVAFVRPPLLVHDWLSIETLFVEPRLLVTSTDFPLASRRRISVEEVLDKAFVARRAPEYWRDFWLATDTRGPHTVKLGAEVGSVDECFEAILSGRGVAFTQASTQRFYDRPGLTFIPVEGLPPSSLAIAWRNDMDAPPVNDFVETARMLAALDLVPGALTPPQPTAAAPLGLAVVGQ</sequence>
<dbReference type="SUPFAM" id="SSF53850">
    <property type="entry name" value="Periplasmic binding protein-like II"/>
    <property type="match status" value="1"/>
</dbReference>
<gene>
    <name evidence="6" type="ORF">BKA19_4353</name>
</gene>
<dbReference type="EMBL" id="SHKV01000001">
    <property type="protein sequence ID" value="RZU34581.1"/>
    <property type="molecule type" value="Genomic_DNA"/>
</dbReference>
<dbReference type="AlphaFoldDB" id="A0A4Q7YDY8"/>
<dbReference type="GO" id="GO:0003677">
    <property type="term" value="F:DNA binding"/>
    <property type="evidence" value="ECO:0007669"/>
    <property type="project" value="UniProtKB-KW"/>
</dbReference>
<reference evidence="6 7" key="1">
    <citation type="submission" date="2019-02" db="EMBL/GenBank/DDBJ databases">
        <title>Sequencing the genomes of 1000 actinobacteria strains.</title>
        <authorList>
            <person name="Klenk H.-P."/>
        </authorList>
    </citation>
    <scope>NUCLEOTIDE SEQUENCE [LARGE SCALE GENOMIC DNA]</scope>
    <source>
        <strain evidence="6 7">DSM 44509</strain>
    </source>
</reference>